<organism evidence="1 2">
    <name type="scientific">Rousettus aegyptiacus</name>
    <name type="common">Egyptian fruit bat</name>
    <name type="synonym">Pteropus aegyptiacus</name>
    <dbReference type="NCBI Taxonomy" id="9407"/>
    <lineage>
        <taxon>Eukaryota</taxon>
        <taxon>Metazoa</taxon>
        <taxon>Chordata</taxon>
        <taxon>Craniata</taxon>
        <taxon>Vertebrata</taxon>
        <taxon>Euteleostomi</taxon>
        <taxon>Mammalia</taxon>
        <taxon>Eutheria</taxon>
        <taxon>Laurasiatheria</taxon>
        <taxon>Chiroptera</taxon>
        <taxon>Yinpterochiroptera</taxon>
        <taxon>Pteropodoidea</taxon>
        <taxon>Pteropodidae</taxon>
        <taxon>Rousettinae</taxon>
        <taxon>Rousettus</taxon>
    </lineage>
</organism>
<dbReference type="Proteomes" id="UP000593571">
    <property type="component" value="Unassembled WGS sequence"/>
</dbReference>
<dbReference type="AlphaFoldDB" id="A0A7J8DXU7"/>
<evidence type="ECO:0000313" key="1">
    <source>
        <dbReference type="EMBL" id="KAF6427876.1"/>
    </source>
</evidence>
<keyword evidence="2" id="KW-1185">Reference proteome</keyword>
<name>A0A7J8DXU7_ROUAE</name>
<accession>A0A7J8DXU7</accession>
<comment type="caution">
    <text evidence="1">The sequence shown here is derived from an EMBL/GenBank/DDBJ whole genome shotgun (WGS) entry which is preliminary data.</text>
</comment>
<proteinExistence type="predicted"/>
<reference evidence="1 2" key="1">
    <citation type="journal article" date="2020" name="Nature">
        <title>Six reference-quality genomes reveal evolution of bat adaptations.</title>
        <authorList>
            <person name="Jebb D."/>
            <person name="Huang Z."/>
            <person name="Pippel M."/>
            <person name="Hughes G.M."/>
            <person name="Lavrichenko K."/>
            <person name="Devanna P."/>
            <person name="Winkler S."/>
            <person name="Jermiin L.S."/>
            <person name="Skirmuntt E.C."/>
            <person name="Katzourakis A."/>
            <person name="Burkitt-Gray L."/>
            <person name="Ray D.A."/>
            <person name="Sullivan K.A.M."/>
            <person name="Roscito J.G."/>
            <person name="Kirilenko B.M."/>
            <person name="Davalos L.M."/>
            <person name="Corthals A.P."/>
            <person name="Power M.L."/>
            <person name="Jones G."/>
            <person name="Ransome R.D."/>
            <person name="Dechmann D.K.N."/>
            <person name="Locatelli A.G."/>
            <person name="Puechmaille S.J."/>
            <person name="Fedrigo O."/>
            <person name="Jarvis E.D."/>
            <person name="Hiller M."/>
            <person name="Vernes S.C."/>
            <person name="Myers E.W."/>
            <person name="Teeling E.C."/>
        </authorList>
    </citation>
    <scope>NUCLEOTIDE SEQUENCE [LARGE SCALE GENOMIC DNA]</scope>
    <source>
        <strain evidence="1">MRouAeg1</strain>
        <tissue evidence="1">Muscle</tissue>
    </source>
</reference>
<gene>
    <name evidence="1" type="ORF">HJG63_008360</name>
</gene>
<sequence length="121" mass="13490">MCQKRSRMRENQRQTGEVWQVLLQSLDTLPCNASECSRYWSMRSHGGGNKMPQSAASAPFQTCECGHLGLSTLLPFTEGNCVDEPGKTGKGITAVTHRFMREIAELFSKMIVLFYIPTSSV</sequence>
<protein>
    <submittedName>
        <fullName evidence="1">Uncharacterized protein</fullName>
    </submittedName>
</protein>
<evidence type="ECO:0000313" key="2">
    <source>
        <dbReference type="Proteomes" id="UP000593571"/>
    </source>
</evidence>
<dbReference type="EMBL" id="JACASE010000011">
    <property type="protein sequence ID" value="KAF6427876.1"/>
    <property type="molecule type" value="Genomic_DNA"/>
</dbReference>